<keyword evidence="2" id="KW-1185">Reference proteome</keyword>
<comment type="caution">
    <text evidence="1">The sequence shown here is derived from an EMBL/GenBank/DDBJ whole genome shotgun (WGS) entry which is preliminary data.</text>
</comment>
<reference evidence="1 2" key="2">
    <citation type="submission" date="2008-10" db="EMBL/GenBank/DDBJ databases">
        <authorList>
            <person name="Fulton L."/>
            <person name="Clifton S."/>
            <person name="Fulton B."/>
            <person name="Xu J."/>
            <person name="Minx P."/>
            <person name="Pepin K.H."/>
            <person name="Johnson M."/>
            <person name="Thiruvilangam P."/>
            <person name="Bhonagiri V."/>
            <person name="Nash W.E."/>
            <person name="Mardis E.R."/>
            <person name="Wilson R.K."/>
        </authorList>
    </citation>
    <scope>NUCLEOTIDE SEQUENCE [LARGE SCALE GENOMIC DNA]</scope>
    <source>
        <strain evidence="1 2">DSM 13279</strain>
    </source>
</reference>
<dbReference type="eggNOG" id="COG5421">
    <property type="taxonomic scope" value="Bacteria"/>
</dbReference>
<name>B6GDZ5_9ACTN</name>
<dbReference type="OrthoDB" id="3193472at2"/>
<protein>
    <recommendedName>
        <fullName evidence="3">Transposase IS4-like domain-containing protein</fullName>
    </recommendedName>
</protein>
<proteinExistence type="predicted"/>
<sequence length="577" mass="66236">MHIRKQRMKNGRVYLSLVQSYRDEDGKPRSRYIRSLGYLDVLEKQYDDPIAHFEAEVKAENERMRAGIAPIGANLEDAQRIDMNDENPCVEMGAAVPSAYYCRVLGLRDFFESDHAPHDTSLDLCGILEFLVWDRIAHPSSKREAWERRGLFPRDCGFSLDDIYRSLAHLAACSRDLIRHINASLDRARGPRNRGQLFYKITDYYFEVGNGFQTRDVPAQRRADPFVQMGLLLDADGIPLDYELFPGNRMQVLKMLSFMDETDLKGKQPFEIVIVADRERDALNCAADCARSLYRFVLPMSMRHARKNEKKWVLSDDDYVSDASGDFRIKSRISDTAVRLHRVKSRYTYEKVKEVAFWSRDRFEAGRYERAKALEMSRSAMEHGHLISAGQEEACYFADGAPVACYGADEASFHKWVLDETRIAMDEAFDGYGCIITNNTYYDDRDTVEIYFDLAHIKDSFRVLNDDARTRPSYVSREDYIRAHFLVCYVAFLIMRLMQKDVASMTGSKTGARAIAEDLARMVGHHLSGDAWLFDYRTELTDALCAAVGIDLSHKIMTRSQMINAMSETKEPMSDTP</sequence>
<dbReference type="EMBL" id="ABXJ01000135">
    <property type="protein sequence ID" value="EEA89495.1"/>
    <property type="molecule type" value="Genomic_DNA"/>
</dbReference>
<dbReference type="Proteomes" id="UP000003560">
    <property type="component" value="Unassembled WGS sequence"/>
</dbReference>
<dbReference type="RefSeq" id="WP_006721955.1">
    <property type="nucleotide sequence ID" value="NZ_CP085935.1"/>
</dbReference>
<gene>
    <name evidence="1" type="ORF">COLSTE_02330</name>
</gene>
<dbReference type="GeneID" id="98002377"/>
<dbReference type="HOGENOM" id="CLU_022426_4_1_11"/>
<organism evidence="1 2">
    <name type="scientific">Collinsella stercoris DSM 13279</name>
    <dbReference type="NCBI Taxonomy" id="445975"/>
    <lineage>
        <taxon>Bacteria</taxon>
        <taxon>Bacillati</taxon>
        <taxon>Actinomycetota</taxon>
        <taxon>Coriobacteriia</taxon>
        <taxon>Coriobacteriales</taxon>
        <taxon>Coriobacteriaceae</taxon>
        <taxon>Collinsella</taxon>
    </lineage>
</organism>
<evidence type="ECO:0000313" key="1">
    <source>
        <dbReference type="EMBL" id="EEA89495.1"/>
    </source>
</evidence>
<accession>B6GDZ5</accession>
<evidence type="ECO:0008006" key="3">
    <source>
        <dbReference type="Google" id="ProtNLM"/>
    </source>
</evidence>
<dbReference type="AlphaFoldDB" id="B6GDZ5"/>
<reference evidence="1 2" key="1">
    <citation type="submission" date="2008-10" db="EMBL/GenBank/DDBJ databases">
        <title>Draft genome sequence of Collinsella stercoris (DSM 13279).</title>
        <authorList>
            <person name="Sudarsanam P."/>
            <person name="Ley R."/>
            <person name="Guruge J."/>
            <person name="Turnbaugh P.J."/>
            <person name="Mahowald M."/>
            <person name="Liep D."/>
            <person name="Gordon J."/>
        </authorList>
    </citation>
    <scope>NUCLEOTIDE SEQUENCE [LARGE SCALE GENOMIC DNA]</scope>
    <source>
        <strain evidence="1 2">DSM 13279</strain>
    </source>
</reference>
<evidence type="ECO:0000313" key="2">
    <source>
        <dbReference type="Proteomes" id="UP000003560"/>
    </source>
</evidence>